<evidence type="ECO:0000256" key="3">
    <source>
        <dbReference type="ARBA" id="ARBA00022801"/>
    </source>
</evidence>
<feature type="active site" description="Proton donor" evidence="5">
    <location>
        <position position="193"/>
    </location>
</feature>
<dbReference type="AlphaFoldDB" id="A0A934VS43"/>
<comment type="caution">
    <text evidence="9">The sequence shown here is derived from an EMBL/GenBank/DDBJ whole genome shotgun (WGS) entry which is preliminary data.</text>
</comment>
<dbReference type="GO" id="GO:0033916">
    <property type="term" value="F:beta-agarase activity"/>
    <property type="evidence" value="ECO:0007669"/>
    <property type="project" value="InterPro"/>
</dbReference>
<accession>A0A934VS43</accession>
<evidence type="ECO:0000313" key="9">
    <source>
        <dbReference type="EMBL" id="MBK1880057.1"/>
    </source>
</evidence>
<protein>
    <submittedName>
        <fullName evidence="9">Family 16 glycosylhydrolase</fullName>
    </submittedName>
</protein>
<comment type="similarity">
    <text evidence="1">Belongs to the glycosyl hydrolase 16 family.</text>
</comment>
<dbReference type="PANTHER" id="PTHR10963:SF55">
    <property type="entry name" value="GLYCOSIDE HYDROLASE FAMILY 16 PROTEIN"/>
    <property type="match status" value="1"/>
</dbReference>
<keyword evidence="2 7" id="KW-0732">Signal</keyword>
<dbReference type="InterPro" id="IPR000757">
    <property type="entry name" value="Beta-glucanase-like"/>
</dbReference>
<dbReference type="Pfam" id="PF00722">
    <property type="entry name" value="Glyco_hydro_16"/>
    <property type="match status" value="1"/>
</dbReference>
<dbReference type="PROSITE" id="PS51762">
    <property type="entry name" value="GH16_2"/>
    <property type="match status" value="1"/>
</dbReference>
<keyword evidence="3" id="KW-0378">Hydrolase</keyword>
<dbReference type="Gene3D" id="2.60.120.200">
    <property type="match status" value="1"/>
</dbReference>
<feature type="chain" id="PRO_5037164966" evidence="7">
    <location>
        <begin position="23"/>
        <end position="349"/>
    </location>
</feature>
<evidence type="ECO:0000313" key="10">
    <source>
        <dbReference type="Proteomes" id="UP000617628"/>
    </source>
</evidence>
<dbReference type="InterPro" id="IPR016287">
    <property type="entry name" value="Beta_agarase"/>
</dbReference>
<feature type="compositionally biased region" description="Basic and acidic residues" evidence="6">
    <location>
        <begin position="309"/>
        <end position="327"/>
    </location>
</feature>
<keyword evidence="4" id="KW-0326">Glycosidase</keyword>
<dbReference type="EMBL" id="JAENIL010000069">
    <property type="protein sequence ID" value="MBK1880057.1"/>
    <property type="molecule type" value="Genomic_DNA"/>
</dbReference>
<evidence type="ECO:0000256" key="6">
    <source>
        <dbReference type="SAM" id="MobiDB-lite"/>
    </source>
</evidence>
<dbReference type="RefSeq" id="WP_200358584.1">
    <property type="nucleotide sequence ID" value="NZ_JAENIL010000069.1"/>
</dbReference>
<evidence type="ECO:0000256" key="7">
    <source>
        <dbReference type="SAM" id="SignalP"/>
    </source>
</evidence>
<evidence type="ECO:0000256" key="5">
    <source>
        <dbReference type="PIRSR" id="PIRSR001097-50"/>
    </source>
</evidence>
<dbReference type="SUPFAM" id="SSF49899">
    <property type="entry name" value="Concanavalin A-like lectins/glucanases"/>
    <property type="match status" value="1"/>
</dbReference>
<feature type="signal peptide" evidence="7">
    <location>
        <begin position="1"/>
        <end position="22"/>
    </location>
</feature>
<dbReference type="Proteomes" id="UP000617628">
    <property type="component" value="Unassembled WGS sequence"/>
</dbReference>
<dbReference type="PROSITE" id="PS51257">
    <property type="entry name" value="PROKAR_LIPOPROTEIN"/>
    <property type="match status" value="1"/>
</dbReference>
<evidence type="ECO:0000259" key="8">
    <source>
        <dbReference type="PROSITE" id="PS51762"/>
    </source>
</evidence>
<dbReference type="InterPro" id="IPR050546">
    <property type="entry name" value="Glycosyl_Hydrlase_16"/>
</dbReference>
<evidence type="ECO:0000256" key="1">
    <source>
        <dbReference type="ARBA" id="ARBA00006865"/>
    </source>
</evidence>
<evidence type="ECO:0000256" key="4">
    <source>
        <dbReference type="ARBA" id="ARBA00023295"/>
    </source>
</evidence>
<sequence length="349" mass="40810">MNNCTKYCFSFAGLIASLLLVGCDSDSVTQSDQSVLPLSDPNNEGGWILNTVVSDEFEEADLDEDRWFIVGKFENGKPVYKDPDHPDREVWIGRAPAQFSGRNYRLEDGKLKLETRWEPDFPFSTEPGLDNVKYDYANITTAAVINRKLFKYGYIEVLSKAADAEVSSALWMTRHEYENGQRNNTELELDIYEHFGSHRIEGQEYRDRELWWTIHDWDPKFGHENGNNVTYTEKKDLGFRVADGFHTYGFEWTETGIRYFIDGKLFSEASREDIEKWAKEEKGREKGYVIEKAMHLWLDSESFPWRGYPDSKEDLERNSPEGEKDDGVVDYEIEYVRVWQRSEHMEQSE</sequence>
<proteinExistence type="inferred from homology"/>
<name>A0A934VS43_9BACT</name>
<dbReference type="GO" id="GO:0005975">
    <property type="term" value="P:carbohydrate metabolic process"/>
    <property type="evidence" value="ECO:0007669"/>
    <property type="project" value="InterPro"/>
</dbReference>
<feature type="active site" description="Nucleophile" evidence="5">
    <location>
        <position position="188"/>
    </location>
</feature>
<keyword evidence="10" id="KW-1185">Reference proteome</keyword>
<organism evidence="9 10">
    <name type="scientific">Pelagicoccus mobilis</name>
    <dbReference type="NCBI Taxonomy" id="415221"/>
    <lineage>
        <taxon>Bacteria</taxon>
        <taxon>Pseudomonadati</taxon>
        <taxon>Verrucomicrobiota</taxon>
        <taxon>Opitutia</taxon>
        <taxon>Puniceicoccales</taxon>
        <taxon>Pelagicoccaceae</taxon>
        <taxon>Pelagicoccus</taxon>
    </lineage>
</organism>
<feature type="domain" description="GH16" evidence="8">
    <location>
        <begin position="31"/>
        <end position="344"/>
    </location>
</feature>
<dbReference type="InterPro" id="IPR013320">
    <property type="entry name" value="ConA-like_dom_sf"/>
</dbReference>
<feature type="region of interest" description="Disordered" evidence="6">
    <location>
        <begin position="302"/>
        <end position="327"/>
    </location>
</feature>
<dbReference type="PANTHER" id="PTHR10963">
    <property type="entry name" value="GLYCOSYL HYDROLASE-RELATED"/>
    <property type="match status" value="1"/>
</dbReference>
<dbReference type="PIRSF" id="PIRSF001097">
    <property type="entry name" value="Agarase"/>
    <property type="match status" value="1"/>
</dbReference>
<evidence type="ECO:0000256" key="2">
    <source>
        <dbReference type="ARBA" id="ARBA00022729"/>
    </source>
</evidence>
<gene>
    <name evidence="9" type="ORF">JIN87_24445</name>
</gene>
<reference evidence="9" key="1">
    <citation type="submission" date="2021-01" db="EMBL/GenBank/DDBJ databases">
        <title>Modified the classification status of verrucomicrobia.</title>
        <authorList>
            <person name="Feng X."/>
        </authorList>
    </citation>
    <scope>NUCLEOTIDE SEQUENCE</scope>
    <source>
        <strain evidence="9">KCTC 13126</strain>
    </source>
</reference>